<evidence type="ECO:0000313" key="1">
    <source>
        <dbReference type="EMBL" id="OGG12136.1"/>
    </source>
</evidence>
<reference evidence="1 2" key="1">
    <citation type="journal article" date="2016" name="Nat. Commun.">
        <title>Thousands of microbial genomes shed light on interconnected biogeochemical processes in an aquifer system.</title>
        <authorList>
            <person name="Anantharaman K."/>
            <person name="Brown C.T."/>
            <person name="Hug L.A."/>
            <person name="Sharon I."/>
            <person name="Castelle C.J."/>
            <person name="Probst A.J."/>
            <person name="Thomas B.C."/>
            <person name="Singh A."/>
            <person name="Wilkins M.J."/>
            <person name="Karaoz U."/>
            <person name="Brodie E.L."/>
            <person name="Williams K.H."/>
            <person name="Hubbard S.S."/>
            <person name="Banfield J.F."/>
        </authorList>
    </citation>
    <scope>NUCLEOTIDE SEQUENCE [LARGE SCALE GENOMIC DNA]</scope>
</reference>
<dbReference type="EMBL" id="MFIZ01000003">
    <property type="protein sequence ID" value="OGG12136.1"/>
    <property type="molecule type" value="Genomic_DNA"/>
</dbReference>
<gene>
    <name evidence="1" type="ORF">A2Z00_03030</name>
</gene>
<dbReference type="STRING" id="1798370.A2Z00_03030"/>
<sequence length="406" mass="46807">MNKYFHLGEVDPWELMNVLLHHFSHATSPSPFITKYQAKDSPHYLEVTSNESGRIEKIQLSDGFPKEQLEQLEQRIKDALLTTDQQVGADVLFCRERVAGHLRYKDLFQVTPVPNGAPLPEVGFRDYPFLLQFKYTKSSDGMIDYSRRREKAIIYTRLLNLLLNQRVRLLRNNAQAYWTLNVSEPPAKMSSSYRQEGYTFEGLSLIPKDFTDTSDIDEIETVPFQKYYTSKGVTSDPLKIPDNIEHSLDRIFSLSLQDYDRLSRACTWYEKGQLIWEESASASFVAMVSAIESLIGEKTPCKRCGQDVPESLLICEECKQPRYQSTKNFKEFITKYVSDLGSMPKEAALLYTIRSSLAHGAKLLQQDLRPWSFMNPAHQNESQIQGNLFHITGIAIYNWLWSRKIS</sequence>
<protein>
    <submittedName>
        <fullName evidence="1">Uncharacterized protein</fullName>
    </submittedName>
</protein>
<accession>A0A1F5ZI23</accession>
<evidence type="ECO:0000313" key="2">
    <source>
        <dbReference type="Proteomes" id="UP000177268"/>
    </source>
</evidence>
<dbReference type="Proteomes" id="UP000177268">
    <property type="component" value="Unassembled WGS sequence"/>
</dbReference>
<dbReference type="AlphaFoldDB" id="A0A1F5ZI23"/>
<name>A0A1F5ZI23_9BACT</name>
<organism evidence="1 2">
    <name type="scientific">Candidatus Gottesmanbacteria bacterium RBG_13_45_10</name>
    <dbReference type="NCBI Taxonomy" id="1798370"/>
    <lineage>
        <taxon>Bacteria</taxon>
        <taxon>Candidatus Gottesmaniibacteriota</taxon>
    </lineage>
</organism>
<proteinExistence type="predicted"/>
<comment type="caution">
    <text evidence="1">The sequence shown here is derived from an EMBL/GenBank/DDBJ whole genome shotgun (WGS) entry which is preliminary data.</text>
</comment>